<evidence type="ECO:0000313" key="1">
    <source>
        <dbReference type="EMBL" id="AWN81426.1"/>
    </source>
</evidence>
<organism evidence="1 2">
    <name type="scientific">Candidatus Cardinium hertigii</name>
    <dbReference type="NCBI Taxonomy" id="247481"/>
    <lineage>
        <taxon>Bacteria</taxon>
        <taxon>Pseudomonadati</taxon>
        <taxon>Bacteroidota</taxon>
        <taxon>Cytophagia</taxon>
        <taxon>Cytophagales</taxon>
        <taxon>Amoebophilaceae</taxon>
        <taxon>Candidatus Cardinium</taxon>
    </lineage>
</organism>
<dbReference type="EMBL" id="CP029619">
    <property type="protein sequence ID" value="AWN81426.1"/>
    <property type="molecule type" value="Genomic_DNA"/>
</dbReference>
<gene>
    <name evidence="1" type="ORF">DK880_00088</name>
</gene>
<dbReference type="OrthoDB" id="598035at2"/>
<reference evidence="1 2" key="1">
    <citation type="submission" date="2018-05" db="EMBL/GenBank/DDBJ databases">
        <title>Candidatus Cardinium hertigii Genome Assembly.</title>
        <authorList>
            <person name="Showmaker K.C."/>
            <person name="Walden K.O."/>
            <person name="Fields C.J."/>
            <person name="Lambert K.N."/>
            <person name="Hudson M.E."/>
        </authorList>
    </citation>
    <scope>NUCLEOTIDE SEQUENCE [LARGE SCALE GENOMIC DNA]</scope>
    <source>
        <strain evidence="2">cHgTN10</strain>
    </source>
</reference>
<evidence type="ECO:0008006" key="3">
    <source>
        <dbReference type="Google" id="ProtNLM"/>
    </source>
</evidence>
<proteinExistence type="predicted"/>
<dbReference type="AlphaFoldDB" id="A0A2Z3LBW2"/>
<evidence type="ECO:0000313" key="2">
    <source>
        <dbReference type="Proteomes" id="UP000245872"/>
    </source>
</evidence>
<name>A0A2Z3LBW2_9BACT</name>
<dbReference type="KEGG" id="cher:DK880_00088"/>
<protein>
    <recommendedName>
        <fullName evidence="3">YtxH domain-containing protein</fullName>
    </recommendedName>
</protein>
<accession>A0A2Z3LBW2</accession>
<keyword evidence="2" id="KW-1185">Reference proteome</keyword>
<dbReference type="Proteomes" id="UP000245872">
    <property type="component" value="Chromosome"/>
</dbReference>
<dbReference type="RefSeq" id="WP_109996889.1">
    <property type="nucleotide sequence ID" value="NZ_CP029619.1"/>
</dbReference>
<sequence>MKWNLKSFCMLFVVLCLGILVGILAAPETGSVVRSGLMYNLKSYRKKLKALVRQLIGNKYANTNQAKSMGEEVITDVIQGAEKILKELSVLTDQLR</sequence>